<accession>A0A1I6FJN5</accession>
<gene>
    <name evidence="1" type="ORF">SAMN04488564_12910</name>
</gene>
<protein>
    <submittedName>
        <fullName evidence="1">Uncharacterized protein</fullName>
    </submittedName>
</protein>
<evidence type="ECO:0000313" key="1">
    <source>
        <dbReference type="EMBL" id="SFR30135.1"/>
    </source>
</evidence>
<name>A0A1I6FJN5_9PSEU</name>
<keyword evidence="2" id="KW-1185">Reference proteome</keyword>
<organism evidence="1 2">
    <name type="scientific">Lentzea waywayandensis</name>
    <dbReference type="NCBI Taxonomy" id="84724"/>
    <lineage>
        <taxon>Bacteria</taxon>
        <taxon>Bacillati</taxon>
        <taxon>Actinomycetota</taxon>
        <taxon>Actinomycetes</taxon>
        <taxon>Pseudonocardiales</taxon>
        <taxon>Pseudonocardiaceae</taxon>
        <taxon>Lentzea</taxon>
    </lineage>
</organism>
<dbReference type="EMBL" id="FOYL01000029">
    <property type="protein sequence ID" value="SFR30135.1"/>
    <property type="molecule type" value="Genomic_DNA"/>
</dbReference>
<proteinExistence type="predicted"/>
<dbReference type="AlphaFoldDB" id="A0A1I6FJN5"/>
<evidence type="ECO:0000313" key="2">
    <source>
        <dbReference type="Proteomes" id="UP000198583"/>
    </source>
</evidence>
<dbReference type="Proteomes" id="UP000198583">
    <property type="component" value="Unassembled WGS sequence"/>
</dbReference>
<reference evidence="2" key="1">
    <citation type="submission" date="2016-10" db="EMBL/GenBank/DDBJ databases">
        <authorList>
            <person name="Varghese N."/>
            <person name="Submissions S."/>
        </authorList>
    </citation>
    <scope>NUCLEOTIDE SEQUENCE [LARGE SCALE GENOMIC DNA]</scope>
    <source>
        <strain evidence="2">DSM 44232</strain>
    </source>
</reference>
<sequence length="338" mass="37239">MRMNGTCSTSGCERESRWPRRNRAIGFCDTCLSALVEACDATVVQLGDAARARFRTQHNPCRAIVDVSLPMIRRGDWTCQMCKWIELGPESRRMGAVTQWWPVERQEQLLRAAGMRPLLPLGDSDGHEPINYECLECGGAAADSIFGISEGLRLSWLPCAHCNAARFKPTSEMIASRFQELGLQLLQQYQGDPGQPLDAVCSRCRTPRTASWTTISSGSPPCLRCDGARLNPTAPHRVYLFHFPQLGNAGVYKVGITHCGDDGRLKDHTRNGGLLLDIIEVSDRATALHIERTVLTRYLPIAPVSLARDVLPQGGTTECWSAHAGRPNLRQIVTTTSG</sequence>